<gene>
    <name evidence="1" type="ORF">B0H63DRAFT_526932</name>
</gene>
<evidence type="ECO:0000313" key="1">
    <source>
        <dbReference type="EMBL" id="KAK3372068.1"/>
    </source>
</evidence>
<protein>
    <submittedName>
        <fullName evidence="1">Uncharacterized protein</fullName>
    </submittedName>
</protein>
<dbReference type="AlphaFoldDB" id="A0AAE0K8I2"/>
<sequence length="112" mass="12380">MEVKMAADTRAALDADLTIRCLCDTKYSLESCHSQIVIPWARDLAQAIAGAVLKALGRPETQVDVQMNMVSLTRLRNTTSLFCFDLFLDGCSDHTRAEVASSLQRPIHVITK</sequence>
<dbReference type="EMBL" id="JAULSW010000008">
    <property type="protein sequence ID" value="KAK3372068.1"/>
    <property type="molecule type" value="Genomic_DNA"/>
</dbReference>
<reference evidence="1" key="2">
    <citation type="submission" date="2023-06" db="EMBL/GenBank/DDBJ databases">
        <authorList>
            <consortium name="Lawrence Berkeley National Laboratory"/>
            <person name="Haridas S."/>
            <person name="Hensen N."/>
            <person name="Bonometti L."/>
            <person name="Westerberg I."/>
            <person name="Brannstrom I.O."/>
            <person name="Guillou S."/>
            <person name="Cros-Aarteil S."/>
            <person name="Calhoun S."/>
            <person name="Kuo A."/>
            <person name="Mondo S."/>
            <person name="Pangilinan J."/>
            <person name="Riley R."/>
            <person name="LaButti K."/>
            <person name="Andreopoulos B."/>
            <person name="Lipzen A."/>
            <person name="Chen C."/>
            <person name="Yanf M."/>
            <person name="Daum C."/>
            <person name="Ng V."/>
            <person name="Clum A."/>
            <person name="Steindorff A."/>
            <person name="Ohm R."/>
            <person name="Martin F."/>
            <person name="Silar P."/>
            <person name="Natvig D."/>
            <person name="Lalanne C."/>
            <person name="Gautier V."/>
            <person name="Ament-velasquez S.L."/>
            <person name="Kruys A."/>
            <person name="Hutchinson M.I."/>
            <person name="Powell A.J."/>
            <person name="Barry K."/>
            <person name="Miller A.N."/>
            <person name="Grigoriev I.V."/>
            <person name="Debuchy R."/>
            <person name="Gladieux P."/>
            <person name="Thoren M.H."/>
            <person name="Johannesson H."/>
        </authorList>
    </citation>
    <scope>NUCLEOTIDE SEQUENCE</scope>
    <source>
        <strain evidence="1">CBS 232.78</strain>
    </source>
</reference>
<keyword evidence="2" id="KW-1185">Reference proteome</keyword>
<evidence type="ECO:0000313" key="2">
    <source>
        <dbReference type="Proteomes" id="UP001285441"/>
    </source>
</evidence>
<proteinExistence type="predicted"/>
<reference evidence="1" key="1">
    <citation type="journal article" date="2023" name="Mol. Phylogenet. Evol.">
        <title>Genome-scale phylogeny and comparative genomics of the fungal order Sordariales.</title>
        <authorList>
            <person name="Hensen N."/>
            <person name="Bonometti L."/>
            <person name="Westerberg I."/>
            <person name="Brannstrom I.O."/>
            <person name="Guillou S."/>
            <person name="Cros-Aarteil S."/>
            <person name="Calhoun S."/>
            <person name="Haridas S."/>
            <person name="Kuo A."/>
            <person name="Mondo S."/>
            <person name="Pangilinan J."/>
            <person name="Riley R."/>
            <person name="LaButti K."/>
            <person name="Andreopoulos B."/>
            <person name="Lipzen A."/>
            <person name="Chen C."/>
            <person name="Yan M."/>
            <person name="Daum C."/>
            <person name="Ng V."/>
            <person name="Clum A."/>
            <person name="Steindorff A."/>
            <person name="Ohm R.A."/>
            <person name="Martin F."/>
            <person name="Silar P."/>
            <person name="Natvig D.O."/>
            <person name="Lalanne C."/>
            <person name="Gautier V."/>
            <person name="Ament-Velasquez S.L."/>
            <person name="Kruys A."/>
            <person name="Hutchinson M.I."/>
            <person name="Powell A.J."/>
            <person name="Barry K."/>
            <person name="Miller A.N."/>
            <person name="Grigoriev I.V."/>
            <person name="Debuchy R."/>
            <person name="Gladieux P."/>
            <person name="Hiltunen Thoren M."/>
            <person name="Johannesson H."/>
        </authorList>
    </citation>
    <scope>NUCLEOTIDE SEQUENCE</scope>
    <source>
        <strain evidence="1">CBS 232.78</strain>
    </source>
</reference>
<comment type="caution">
    <text evidence="1">The sequence shown here is derived from an EMBL/GenBank/DDBJ whole genome shotgun (WGS) entry which is preliminary data.</text>
</comment>
<accession>A0AAE0K8I2</accession>
<organism evidence="1 2">
    <name type="scientific">Podospora didyma</name>
    <dbReference type="NCBI Taxonomy" id="330526"/>
    <lineage>
        <taxon>Eukaryota</taxon>
        <taxon>Fungi</taxon>
        <taxon>Dikarya</taxon>
        <taxon>Ascomycota</taxon>
        <taxon>Pezizomycotina</taxon>
        <taxon>Sordariomycetes</taxon>
        <taxon>Sordariomycetidae</taxon>
        <taxon>Sordariales</taxon>
        <taxon>Podosporaceae</taxon>
        <taxon>Podospora</taxon>
    </lineage>
</organism>
<name>A0AAE0K8I2_9PEZI</name>
<dbReference type="Proteomes" id="UP001285441">
    <property type="component" value="Unassembled WGS sequence"/>
</dbReference>